<dbReference type="Proteomes" id="UP000553776">
    <property type="component" value="Unassembled WGS sequence"/>
</dbReference>
<dbReference type="RefSeq" id="WP_185138801.1">
    <property type="nucleotide sequence ID" value="NZ_BORM01000004.1"/>
</dbReference>
<reference evidence="1 2" key="1">
    <citation type="submission" date="2020-08" db="EMBL/GenBank/DDBJ databases">
        <title>Cohnella phylogeny.</title>
        <authorList>
            <person name="Dunlap C."/>
        </authorList>
    </citation>
    <scope>NUCLEOTIDE SEQUENCE [LARGE SCALE GENOMIC DNA]</scope>
    <source>
        <strain evidence="1 2">DSM 25239</strain>
    </source>
</reference>
<comment type="caution">
    <text evidence="1">The sequence shown here is derived from an EMBL/GenBank/DDBJ whole genome shotgun (WGS) entry which is preliminary data.</text>
</comment>
<protein>
    <submittedName>
        <fullName evidence="1">Uncharacterized protein</fullName>
    </submittedName>
</protein>
<sequence length="119" mass="13418">MTKRPKPGKADSKRYKVVKYAVPKKLKARQNPILNRFTAVWVQSNGVPFDTTGFFATLTRTNTGQLVSTRSFDPFGVVRFGNIRTLTRFTYTLRTFDSNGVLFRTRVIPPGVEAFAIIG</sequence>
<gene>
    <name evidence="1" type="ORF">H7B90_25920</name>
</gene>
<evidence type="ECO:0000313" key="1">
    <source>
        <dbReference type="EMBL" id="MBB6694839.1"/>
    </source>
</evidence>
<proteinExistence type="predicted"/>
<name>A0A841U4W8_9BACL</name>
<evidence type="ECO:0000313" key="2">
    <source>
        <dbReference type="Proteomes" id="UP000553776"/>
    </source>
</evidence>
<accession>A0A841U4W8</accession>
<dbReference type="AlphaFoldDB" id="A0A841U4W8"/>
<dbReference type="EMBL" id="JACJVR010000105">
    <property type="protein sequence ID" value="MBB6694839.1"/>
    <property type="molecule type" value="Genomic_DNA"/>
</dbReference>
<organism evidence="1 2">
    <name type="scientific">Cohnella xylanilytica</name>
    <dbReference type="NCBI Taxonomy" id="557555"/>
    <lineage>
        <taxon>Bacteria</taxon>
        <taxon>Bacillati</taxon>
        <taxon>Bacillota</taxon>
        <taxon>Bacilli</taxon>
        <taxon>Bacillales</taxon>
        <taxon>Paenibacillaceae</taxon>
        <taxon>Cohnella</taxon>
    </lineage>
</organism>
<keyword evidence="2" id="KW-1185">Reference proteome</keyword>